<organism evidence="2 3">
    <name type="scientific">Thiomicrorhabdus marina</name>
    <dbReference type="NCBI Taxonomy" id="2818442"/>
    <lineage>
        <taxon>Bacteria</taxon>
        <taxon>Pseudomonadati</taxon>
        <taxon>Pseudomonadota</taxon>
        <taxon>Gammaproteobacteria</taxon>
        <taxon>Thiotrichales</taxon>
        <taxon>Piscirickettsiaceae</taxon>
        <taxon>Thiomicrorhabdus</taxon>
    </lineage>
</organism>
<feature type="chain" id="PRO_5047368411" description="Alginate export domain-containing protein" evidence="1">
    <location>
        <begin position="33"/>
        <end position="404"/>
    </location>
</feature>
<keyword evidence="3" id="KW-1185">Reference proteome</keyword>
<keyword evidence="1" id="KW-0732">Signal</keyword>
<feature type="signal peptide" evidence="1">
    <location>
        <begin position="1"/>
        <end position="32"/>
    </location>
</feature>
<protein>
    <recommendedName>
        <fullName evidence="4">Alginate export domain-containing protein</fullName>
    </recommendedName>
</protein>
<name>A0ABS3Q4C7_9GAMM</name>
<sequence>MKKHVMTRHIYSILGLSALGASMAITPSFAYASSFTEALTGGTAKLDFRLRYEGVEQEGRDDASALTLRTRLGYLTGDYNGFSGFVEMSNNTAYERNDYLVPAGPDANTPSTKAVVLDPELTTLNQAWIAYQTEGLKLKYGHQRIIMDTRFLGNVGWRQQEQIYSGLSLNAALKGFKFDYAYINNVLNPVGVDIDMTSHAGKLEIAKIPFGKLTAYGYLLDYEVGTDSQTVGLRLAGKTGLSESIKLSYHLEYADQSDYKDSNNIGGDYHRAELGLTFNGIKILAGQERLGGDGSSAFQTPLGTVHLYNGWADMFIGPVGGTPANGLIDNYLKVSGKALGMKLAAAYHDFGSDIGSIDYGSEIDLLAAKKLGKNYTVGIKYASYSADSYAVDTDKLWVWGELKF</sequence>
<evidence type="ECO:0008006" key="4">
    <source>
        <dbReference type="Google" id="ProtNLM"/>
    </source>
</evidence>
<comment type="caution">
    <text evidence="2">The sequence shown here is derived from an EMBL/GenBank/DDBJ whole genome shotgun (WGS) entry which is preliminary data.</text>
</comment>
<gene>
    <name evidence="2" type="ORF">J3998_06085</name>
</gene>
<dbReference type="Proteomes" id="UP000664835">
    <property type="component" value="Unassembled WGS sequence"/>
</dbReference>
<accession>A0ABS3Q4C7</accession>
<proteinExistence type="predicted"/>
<dbReference type="Gene3D" id="2.40.160.10">
    <property type="entry name" value="Porin"/>
    <property type="match status" value="1"/>
</dbReference>
<dbReference type="EMBL" id="JAGETV010000007">
    <property type="protein sequence ID" value="MBO1927141.1"/>
    <property type="molecule type" value="Genomic_DNA"/>
</dbReference>
<evidence type="ECO:0000256" key="1">
    <source>
        <dbReference type="SAM" id="SignalP"/>
    </source>
</evidence>
<dbReference type="RefSeq" id="WP_208148586.1">
    <property type="nucleotide sequence ID" value="NZ_JAGETV010000007.1"/>
</dbReference>
<evidence type="ECO:0000313" key="2">
    <source>
        <dbReference type="EMBL" id="MBO1927141.1"/>
    </source>
</evidence>
<reference evidence="2 3" key="1">
    <citation type="submission" date="2021-03" db="EMBL/GenBank/DDBJ databases">
        <title>Thiomicrorhabdus sp.nov.,novel sulfur-oxidizing bacteria isolated from coastal sediment.</title>
        <authorList>
            <person name="Liu X."/>
        </authorList>
    </citation>
    <scope>NUCLEOTIDE SEQUENCE [LARGE SCALE GENOMIC DNA]</scope>
    <source>
        <strain evidence="2 3">6S2-11</strain>
    </source>
</reference>
<dbReference type="InterPro" id="IPR023614">
    <property type="entry name" value="Porin_dom_sf"/>
</dbReference>
<evidence type="ECO:0000313" key="3">
    <source>
        <dbReference type="Proteomes" id="UP000664835"/>
    </source>
</evidence>